<accession>A0A3A6QC59</accession>
<dbReference type="AlphaFoldDB" id="A0A3A6QC59"/>
<proteinExistence type="predicted"/>
<keyword evidence="3" id="KW-1185">Reference proteome</keyword>
<dbReference type="OrthoDB" id="7062681at2"/>
<feature type="region of interest" description="Disordered" evidence="1">
    <location>
        <begin position="118"/>
        <end position="148"/>
    </location>
</feature>
<name>A0A3A6QC59_9VIBR</name>
<dbReference type="RefSeq" id="WP_120032375.1">
    <property type="nucleotide sequence ID" value="NZ_QVMU01000013.1"/>
</dbReference>
<sequence length="148" mass="17161">MPSFEPTYYKTVLSSLEEERENATYSKSHFEEHWESLRVQWNDAAGRNVDNRNMTPLIDVYAQLLTQSQQHLEVKKTCSSLFESLQQLLIDAAHHHESFTQLMGDLAIQSEERDRTLRSSETLSKQVEEQQEEIAVQKQSANSHVKPI</sequence>
<evidence type="ECO:0000256" key="1">
    <source>
        <dbReference type="SAM" id="MobiDB-lite"/>
    </source>
</evidence>
<dbReference type="Proteomes" id="UP000273252">
    <property type="component" value="Unassembled WGS sequence"/>
</dbReference>
<evidence type="ECO:0000313" key="2">
    <source>
        <dbReference type="EMBL" id="RJX70033.1"/>
    </source>
</evidence>
<protein>
    <submittedName>
        <fullName evidence="2">Uncharacterized protein</fullName>
    </submittedName>
</protein>
<reference evidence="2 3" key="1">
    <citation type="submission" date="2018-08" db="EMBL/GenBank/DDBJ databases">
        <title>Vibrio isolated from the Eastern China Marginal Seas.</title>
        <authorList>
            <person name="Li Y."/>
        </authorList>
    </citation>
    <scope>NUCLEOTIDE SEQUENCE [LARGE SCALE GENOMIC DNA]</scope>
    <source>
        <strain evidence="2 3">BEI233</strain>
    </source>
</reference>
<gene>
    <name evidence="2" type="ORF">DZ860_14185</name>
</gene>
<dbReference type="EMBL" id="QVMU01000013">
    <property type="protein sequence ID" value="RJX70033.1"/>
    <property type="molecule type" value="Genomic_DNA"/>
</dbReference>
<evidence type="ECO:0000313" key="3">
    <source>
        <dbReference type="Proteomes" id="UP000273252"/>
    </source>
</evidence>
<organism evidence="2 3">
    <name type="scientific">Vibrio sinensis</name>
    <dbReference type="NCBI Taxonomy" id="2302434"/>
    <lineage>
        <taxon>Bacteria</taxon>
        <taxon>Pseudomonadati</taxon>
        <taxon>Pseudomonadota</taxon>
        <taxon>Gammaproteobacteria</taxon>
        <taxon>Vibrionales</taxon>
        <taxon>Vibrionaceae</taxon>
        <taxon>Vibrio</taxon>
    </lineage>
</organism>
<comment type="caution">
    <text evidence="2">The sequence shown here is derived from an EMBL/GenBank/DDBJ whole genome shotgun (WGS) entry which is preliminary data.</text>
</comment>